<dbReference type="InterPro" id="IPR004881">
    <property type="entry name" value="Ribosome_biogen_GTPase_RsgA"/>
</dbReference>
<dbReference type="EC" id="3.6.1.-" evidence="3"/>
<dbReference type="NCBIfam" id="TIGR00157">
    <property type="entry name" value="ribosome small subunit-dependent GTPase A"/>
    <property type="match status" value="1"/>
</dbReference>
<reference evidence="6" key="1">
    <citation type="submission" date="2021-01" db="EMBL/GenBank/DDBJ databases">
        <title>Description of Breznakiella homolactica.</title>
        <authorList>
            <person name="Song Y."/>
            <person name="Brune A."/>
        </authorList>
    </citation>
    <scope>NUCLEOTIDE SEQUENCE</scope>
    <source>
        <strain evidence="6">RmG30</strain>
    </source>
</reference>
<feature type="binding site" evidence="3">
    <location>
        <position position="272"/>
    </location>
    <ligand>
        <name>Zn(2+)</name>
        <dbReference type="ChEBI" id="CHEBI:29105"/>
    </ligand>
</feature>
<proteinExistence type="inferred from homology"/>
<feature type="domain" description="EngC GTPase" evidence="4">
    <location>
        <begin position="87"/>
        <end position="238"/>
    </location>
</feature>
<feature type="domain" description="CP-type G" evidence="5">
    <location>
        <begin position="78"/>
        <end position="240"/>
    </location>
</feature>
<dbReference type="GO" id="GO:0046872">
    <property type="term" value="F:metal ion binding"/>
    <property type="evidence" value="ECO:0007669"/>
    <property type="project" value="UniProtKB-KW"/>
</dbReference>
<keyword evidence="7" id="KW-1185">Reference proteome</keyword>
<dbReference type="Gene3D" id="1.10.40.50">
    <property type="entry name" value="Probable gtpase engc, domain 3"/>
    <property type="match status" value="1"/>
</dbReference>
<keyword evidence="1 3" id="KW-0547">Nucleotide-binding</keyword>
<protein>
    <recommendedName>
        <fullName evidence="3">Small ribosomal subunit biogenesis GTPase RsgA</fullName>
        <ecNumber evidence="3">3.6.1.-</ecNumber>
    </recommendedName>
</protein>
<dbReference type="PROSITE" id="PS51721">
    <property type="entry name" value="G_CP"/>
    <property type="match status" value="1"/>
</dbReference>
<accession>A0A7T7XLI2</accession>
<dbReference type="GO" id="GO:0003924">
    <property type="term" value="F:GTPase activity"/>
    <property type="evidence" value="ECO:0007669"/>
    <property type="project" value="UniProtKB-UniRule"/>
</dbReference>
<gene>
    <name evidence="3 6" type="primary">rsgA</name>
    <name evidence="6" type="ORF">JFL75_16915</name>
</gene>
<dbReference type="AlphaFoldDB" id="A0A7T7XLI2"/>
<evidence type="ECO:0000313" key="6">
    <source>
        <dbReference type="EMBL" id="QQO08595.1"/>
    </source>
</evidence>
<dbReference type="PANTHER" id="PTHR32120">
    <property type="entry name" value="SMALL RIBOSOMAL SUBUNIT BIOGENESIS GTPASE RSGA"/>
    <property type="match status" value="1"/>
</dbReference>
<feature type="binding site" evidence="3">
    <location>
        <position position="270"/>
    </location>
    <ligand>
        <name>Zn(2+)</name>
        <dbReference type="ChEBI" id="CHEBI:29105"/>
    </ligand>
</feature>
<dbReference type="GO" id="GO:0042274">
    <property type="term" value="P:ribosomal small subunit biogenesis"/>
    <property type="evidence" value="ECO:0007669"/>
    <property type="project" value="UniProtKB-UniRule"/>
</dbReference>
<comment type="subunit">
    <text evidence="3">Monomer. Associates with 30S ribosomal subunit, binds 16S rRNA.</text>
</comment>
<comment type="function">
    <text evidence="3">One of several proteins that assist in the late maturation steps of the functional core of the 30S ribosomal subunit. Helps release RbfA from mature subunits. May play a role in the assembly of ribosomal proteins into the subunit. Circularly permuted GTPase that catalyzes slow GTP hydrolysis, GTPase activity is stimulated by the 30S ribosomal subunit.</text>
</comment>
<dbReference type="Gene3D" id="2.40.50.140">
    <property type="entry name" value="Nucleic acid-binding proteins"/>
    <property type="match status" value="1"/>
</dbReference>
<dbReference type="EMBL" id="CP067089">
    <property type="protein sequence ID" value="QQO08595.1"/>
    <property type="molecule type" value="Genomic_DNA"/>
</dbReference>
<dbReference type="GO" id="GO:0019843">
    <property type="term" value="F:rRNA binding"/>
    <property type="evidence" value="ECO:0007669"/>
    <property type="project" value="UniProtKB-KW"/>
</dbReference>
<dbReference type="CDD" id="cd01854">
    <property type="entry name" value="YjeQ_EngC"/>
    <property type="match status" value="1"/>
</dbReference>
<evidence type="ECO:0000256" key="1">
    <source>
        <dbReference type="ARBA" id="ARBA00022741"/>
    </source>
</evidence>
<feature type="binding site" evidence="3">
    <location>
        <begin position="179"/>
        <end position="187"/>
    </location>
    <ligand>
        <name>GTP</name>
        <dbReference type="ChEBI" id="CHEBI:37565"/>
    </ligand>
</feature>
<dbReference type="GO" id="GO:0005737">
    <property type="term" value="C:cytoplasm"/>
    <property type="evidence" value="ECO:0007669"/>
    <property type="project" value="UniProtKB-SubCell"/>
</dbReference>
<dbReference type="PROSITE" id="PS50936">
    <property type="entry name" value="ENGC_GTPASE"/>
    <property type="match status" value="1"/>
</dbReference>
<keyword evidence="3" id="KW-0690">Ribosome biogenesis</keyword>
<evidence type="ECO:0000256" key="2">
    <source>
        <dbReference type="ARBA" id="ARBA00023134"/>
    </source>
</evidence>
<name>A0A7T7XLI2_9SPIR</name>
<dbReference type="InterPro" id="IPR027417">
    <property type="entry name" value="P-loop_NTPase"/>
</dbReference>
<dbReference type="KEGG" id="bhc:JFL75_16915"/>
<dbReference type="RefSeq" id="WP_215625901.1">
    <property type="nucleotide sequence ID" value="NZ_CP067089.2"/>
</dbReference>
<comment type="subcellular location">
    <subcellularLocation>
        <location evidence="3">Cytoplasm</location>
    </subcellularLocation>
</comment>
<evidence type="ECO:0000259" key="5">
    <source>
        <dbReference type="PROSITE" id="PS51721"/>
    </source>
</evidence>
<dbReference type="PANTHER" id="PTHR32120:SF11">
    <property type="entry name" value="SMALL RIBOSOMAL SUBUNIT BIOGENESIS GTPASE RSGA 1, MITOCHONDRIAL-RELATED"/>
    <property type="match status" value="1"/>
</dbReference>
<keyword evidence="3" id="KW-0699">rRNA-binding</keyword>
<sequence>MTGLVIRGSRNIFTLRDDGGGETECRIKGKVLKGVEGYYNPLAPGDRVEFEPDPEHPGTGLILSLLERRNAFTRFNQKGQSSQLLAANVDVVFCVTTPASPPFRPRFLDRALLQGDIANIPPVVVCNKYDLSDNDPDVEERLEDFIRIGYRVLRVSAHTGEGLDEFRDLAANRFSVLVGQSGVGKSSIINALAPGMGLKTGALTEKYDRGSHTTTMARLVEIETPAGPARITDTPGVRRLVPDGIGPGDLVFYMREFAPLAGRCSYGLSCTHVTEPGCKIMEAVAAGVIHEDRYESFLRIREELFLKESASEYGKNP</sequence>
<feature type="binding site" evidence="3">
    <location>
        <begin position="127"/>
        <end position="130"/>
    </location>
    <ligand>
        <name>GTP</name>
        <dbReference type="ChEBI" id="CHEBI:37565"/>
    </ligand>
</feature>
<dbReference type="GO" id="GO:0005525">
    <property type="term" value="F:GTP binding"/>
    <property type="evidence" value="ECO:0007669"/>
    <property type="project" value="UniProtKB-UniRule"/>
</dbReference>
<keyword evidence="3" id="KW-0694">RNA-binding</keyword>
<evidence type="ECO:0000313" key="7">
    <source>
        <dbReference type="Proteomes" id="UP000595917"/>
    </source>
</evidence>
<comment type="cofactor">
    <cofactor evidence="3">
        <name>Zn(2+)</name>
        <dbReference type="ChEBI" id="CHEBI:29105"/>
    </cofactor>
    <text evidence="3">Binds 1 zinc ion per subunit.</text>
</comment>
<dbReference type="Pfam" id="PF03193">
    <property type="entry name" value="RsgA_GTPase"/>
    <property type="match status" value="1"/>
</dbReference>
<organism evidence="6 7">
    <name type="scientific">Breznakiella homolactica</name>
    <dbReference type="NCBI Taxonomy" id="2798577"/>
    <lineage>
        <taxon>Bacteria</taxon>
        <taxon>Pseudomonadati</taxon>
        <taxon>Spirochaetota</taxon>
        <taxon>Spirochaetia</taxon>
        <taxon>Spirochaetales</taxon>
        <taxon>Breznakiellaceae</taxon>
        <taxon>Breznakiella</taxon>
    </lineage>
</organism>
<comment type="similarity">
    <text evidence="3">Belongs to the TRAFAC class YlqF/YawG GTPase family. RsgA subfamily.</text>
</comment>
<evidence type="ECO:0000256" key="3">
    <source>
        <dbReference type="HAMAP-Rule" id="MF_01820"/>
    </source>
</evidence>
<dbReference type="Gene3D" id="3.40.50.300">
    <property type="entry name" value="P-loop containing nucleotide triphosphate hydrolases"/>
    <property type="match status" value="1"/>
</dbReference>
<keyword evidence="3" id="KW-0378">Hydrolase</keyword>
<dbReference type="SUPFAM" id="SSF52540">
    <property type="entry name" value="P-loop containing nucleoside triphosphate hydrolases"/>
    <property type="match status" value="1"/>
</dbReference>
<keyword evidence="3" id="KW-0963">Cytoplasm</keyword>
<evidence type="ECO:0000259" key="4">
    <source>
        <dbReference type="PROSITE" id="PS50936"/>
    </source>
</evidence>
<dbReference type="InterPro" id="IPR010914">
    <property type="entry name" value="RsgA_GTPase_dom"/>
</dbReference>
<keyword evidence="2 3" id="KW-0342">GTP-binding</keyword>
<feature type="binding site" evidence="3">
    <location>
        <position position="278"/>
    </location>
    <ligand>
        <name>Zn(2+)</name>
        <dbReference type="ChEBI" id="CHEBI:29105"/>
    </ligand>
</feature>
<dbReference type="InterPro" id="IPR012340">
    <property type="entry name" value="NA-bd_OB-fold"/>
</dbReference>
<dbReference type="InterPro" id="IPR030378">
    <property type="entry name" value="G_CP_dom"/>
</dbReference>
<feature type="binding site" evidence="3">
    <location>
        <position position="264"/>
    </location>
    <ligand>
        <name>Zn(2+)</name>
        <dbReference type="ChEBI" id="CHEBI:29105"/>
    </ligand>
</feature>
<dbReference type="SUPFAM" id="SSF50249">
    <property type="entry name" value="Nucleic acid-binding proteins"/>
    <property type="match status" value="1"/>
</dbReference>
<keyword evidence="3" id="KW-0862">Zinc</keyword>
<dbReference type="HAMAP" id="MF_01820">
    <property type="entry name" value="GTPase_RsgA"/>
    <property type="match status" value="1"/>
</dbReference>
<dbReference type="Proteomes" id="UP000595917">
    <property type="component" value="Chromosome"/>
</dbReference>
<keyword evidence="3" id="KW-0479">Metal-binding</keyword>